<gene>
    <name evidence="1" type="ORF">KDK_70000</name>
</gene>
<keyword evidence="2" id="KW-1185">Reference proteome</keyword>
<accession>A0A402AVN2</accession>
<dbReference type="InterPro" id="IPR050708">
    <property type="entry name" value="T6SS_VgrG/RHS"/>
</dbReference>
<dbReference type="AlphaFoldDB" id="A0A402AVN2"/>
<dbReference type="PANTHER" id="PTHR32305:SF17">
    <property type="entry name" value="TRNA NUCLEASE WAPA"/>
    <property type="match status" value="1"/>
</dbReference>
<protein>
    <submittedName>
        <fullName evidence="1">Uncharacterized protein</fullName>
    </submittedName>
</protein>
<dbReference type="Proteomes" id="UP000287188">
    <property type="component" value="Unassembled WGS sequence"/>
</dbReference>
<proteinExistence type="predicted"/>
<dbReference type="Gene3D" id="2.180.10.10">
    <property type="entry name" value="RHS repeat-associated core"/>
    <property type="match status" value="1"/>
</dbReference>
<evidence type="ECO:0000313" key="1">
    <source>
        <dbReference type="EMBL" id="GCE23200.1"/>
    </source>
</evidence>
<dbReference type="PANTHER" id="PTHR32305">
    <property type="match status" value="1"/>
</dbReference>
<sequence>MFIHQALDLFDDYYLHSTYIGSGGTTNSFNFWEDQVSYTSVRQLSHMAFGGTAVPTSVPHAVFSKSLSYDGIQRPLTSTATRSGTTFWSQTRTYDNVGNVINLNTTVPTTTNGTKTDSQSFCYDDLNRLVWSGNTGTPTGGNHCGLAPNGSTVGTYQQSYSYDALDRLTNGPSGSETYGTFPAHGALTLGNVPNQYASYDAMGNMTCRNVDTTSGHGCDAAQSGAIMTYDNEGHLDTWVAPNGTVASDQFLYDNSGQRVLQRASNTVGSTTTTSDTISFDGYTDVTITGSTTSTTKYYSAGGQKVAMRQDGTFSYLMPDFLGSNSIALRSDGSVQAVQLFSPFGATRYSDGTMLSPFNFTGHRLDTQTGLLYYNARYYDANSGCFISTDTVVTNSNGQDPYAYVQGNPETATDPTGHRIDWGGGEQTIVNWSTGTATTFETQSAVDPSITQWWGTTMDYPTHSPITSTYAGVDVHHFGKQPYNPLSINPWDKFKHSIKTGLGIDRMQKGDVVGGLLHGANNIFQLSLILGGGEEGMGGELAIDGAGTVIESVEAGGGAAGLEMTNTVMGHFYDTATVNFSGKGAGTLLNDSGELVQQLRMARPYMHSPRMIADMIMESAEPVADKGFANGSKWVTEGFLNGKPGIWELVIDHDTNRIAHLLFK</sequence>
<dbReference type="OrthoDB" id="9765204at2"/>
<dbReference type="NCBIfam" id="TIGR03696">
    <property type="entry name" value="Rhs_assc_core"/>
    <property type="match status" value="1"/>
</dbReference>
<evidence type="ECO:0000313" key="2">
    <source>
        <dbReference type="Proteomes" id="UP000287188"/>
    </source>
</evidence>
<dbReference type="RefSeq" id="WP_126556672.1">
    <property type="nucleotide sequence ID" value="NZ_BIFS01000002.1"/>
</dbReference>
<name>A0A402AVN2_9CHLR</name>
<dbReference type="EMBL" id="BIFS01000002">
    <property type="protein sequence ID" value="GCE23200.1"/>
    <property type="molecule type" value="Genomic_DNA"/>
</dbReference>
<reference evidence="2" key="1">
    <citation type="submission" date="2018-12" db="EMBL/GenBank/DDBJ databases">
        <title>Tengunoibacter tsumagoiensis gen. nov., sp. nov., Dictyobacter kobayashii sp. nov., D. alpinus sp. nov., and D. joshuensis sp. nov. and description of Dictyobacteraceae fam. nov. within the order Ktedonobacterales isolated from Tengu-no-mugimeshi.</title>
        <authorList>
            <person name="Wang C.M."/>
            <person name="Zheng Y."/>
            <person name="Sakai Y."/>
            <person name="Toyoda A."/>
            <person name="Minakuchi Y."/>
            <person name="Abe K."/>
            <person name="Yokota A."/>
            <person name="Yabe S."/>
        </authorList>
    </citation>
    <scope>NUCLEOTIDE SEQUENCE [LARGE SCALE GENOMIC DNA]</scope>
    <source>
        <strain evidence="2">Uno11</strain>
    </source>
</reference>
<comment type="caution">
    <text evidence="1">The sequence shown here is derived from an EMBL/GenBank/DDBJ whole genome shotgun (WGS) entry which is preliminary data.</text>
</comment>
<organism evidence="1 2">
    <name type="scientific">Dictyobacter kobayashii</name>
    <dbReference type="NCBI Taxonomy" id="2014872"/>
    <lineage>
        <taxon>Bacteria</taxon>
        <taxon>Bacillati</taxon>
        <taxon>Chloroflexota</taxon>
        <taxon>Ktedonobacteria</taxon>
        <taxon>Ktedonobacterales</taxon>
        <taxon>Dictyobacteraceae</taxon>
        <taxon>Dictyobacter</taxon>
    </lineage>
</organism>
<dbReference type="InterPro" id="IPR022385">
    <property type="entry name" value="Rhs_assc_core"/>
</dbReference>